<reference evidence="4 5" key="1">
    <citation type="journal article" date="2008" name="Proc. Natl. Acad. Sci. U.S.A.">
        <title>The genome of Cyanothece 51142, a unicellular diazotrophic cyanobacterium important in the marine nitrogen cycle.</title>
        <authorList>
            <person name="Welsh E.A."/>
            <person name="Liberton M."/>
            <person name="Stoeckel J."/>
            <person name="Loh T."/>
            <person name="Elvitigala T."/>
            <person name="Wang C."/>
            <person name="Wollam A."/>
            <person name="Fulton R.S."/>
            <person name="Clifton S.W."/>
            <person name="Jacobs J.M."/>
            <person name="Aurora R."/>
            <person name="Ghosh B.K."/>
            <person name="Sherman L.A."/>
            <person name="Smith R.D."/>
            <person name="Wilson R.K."/>
            <person name="Pakrasi H.B."/>
        </authorList>
    </citation>
    <scope>NUCLEOTIDE SEQUENCE [LARGE SCALE GENOMIC DNA]</scope>
    <source>
        <strain evidence="5">ATCC 51142 / BH68</strain>
    </source>
</reference>
<dbReference type="STRING" id="43989.cce_2287"/>
<evidence type="ECO:0000256" key="2">
    <source>
        <dbReference type="SAM" id="Coils"/>
    </source>
</evidence>
<dbReference type="InterPro" id="IPR051465">
    <property type="entry name" value="Cell_Envelope_Struct_Comp"/>
</dbReference>
<name>B1WPR7_CROS5</name>
<dbReference type="NCBIfam" id="NF033921">
    <property type="entry name" value="por_somb"/>
    <property type="match status" value="1"/>
</dbReference>
<dbReference type="eggNOG" id="COG3468">
    <property type="taxonomic scope" value="Bacteria"/>
</dbReference>
<organism evidence="4 5">
    <name type="scientific">Crocosphaera subtropica (strain ATCC 51142 / BH68)</name>
    <name type="common">Cyanothece sp. (strain ATCC 51142)</name>
    <dbReference type="NCBI Taxonomy" id="43989"/>
    <lineage>
        <taxon>Bacteria</taxon>
        <taxon>Bacillati</taxon>
        <taxon>Cyanobacteriota</taxon>
        <taxon>Cyanophyceae</taxon>
        <taxon>Oscillatoriophycideae</taxon>
        <taxon>Chroococcales</taxon>
        <taxon>Aphanothecaceae</taxon>
        <taxon>Crocosphaera</taxon>
        <taxon>Crocosphaera subtropica</taxon>
    </lineage>
</organism>
<dbReference type="InterPro" id="IPR047684">
    <property type="entry name" value="Por_som-like"/>
</dbReference>
<dbReference type="GO" id="GO:0016020">
    <property type="term" value="C:membrane"/>
    <property type="evidence" value="ECO:0007669"/>
    <property type="project" value="InterPro"/>
</dbReference>
<sequence>MNPIMNQLTLWLSIPCTLFLSGLYLIKIPGTAEATPILENAQQVSQVPIILPQRPTQSSFIKPRPRHKTFNSSSHSMEQVTSVSELQDISPTDWAYEALRSLVERYGCIVGYPDRTFRGERSLTRWEFAAGLNACLNTIERLLQENVAVLREDIEKLKRLSQEFEQELIALGARIENLETRTAYLEDHQFSTTTKLKGDIVFNLAEAFGEDINNGGRTRDLDAQTVFTSKIRLQLVTSFSGKDQLITRLTSGSIGNSFQDEIGDFEGRFAFDLPADNNDVIIDRLHYYFPIGNNLKIFAMASLAGHHFYADTFNPGLEAGGGGGGALSRFGERNPIYRLGLGGRGLAFTYRFNDTFKIAGGYMARNGNDPNLGRGLFNGNYSAFGQLEIQPIDNLKFGLTYLNGYDPNIRPNARTDQPNQLFLFGGTGTLPGNFQLGNLGVPNRPILSNSYGIQGQWDVMPKLSIRAWGGYTTGRLIGLGTAEVWNYALVLAMPDLGKEGGMGAIIVGAEPYMGGLQIPNRPINFENDTPFHIEVSYKYPLTEHISITPGVIVLTSPNQDSENNDTVVIGAFRTNFQF</sequence>
<dbReference type="HOGENOM" id="CLU_018575_1_0_3"/>
<feature type="domain" description="SLH" evidence="3">
    <location>
        <begin position="82"/>
        <end position="146"/>
    </location>
</feature>
<dbReference type="GO" id="GO:0008643">
    <property type="term" value="P:carbohydrate transport"/>
    <property type="evidence" value="ECO:0007669"/>
    <property type="project" value="InterPro"/>
</dbReference>
<evidence type="ECO:0000313" key="4">
    <source>
        <dbReference type="EMBL" id="ACB51637.1"/>
    </source>
</evidence>
<gene>
    <name evidence="4" type="ordered locus">cce_2287</name>
</gene>
<dbReference type="Proteomes" id="UP000001203">
    <property type="component" value="Chromosome circular"/>
</dbReference>
<evidence type="ECO:0000259" key="3">
    <source>
        <dbReference type="PROSITE" id="PS51272"/>
    </source>
</evidence>
<feature type="coiled-coil region" evidence="2">
    <location>
        <begin position="140"/>
        <end position="181"/>
    </location>
</feature>
<dbReference type="Pfam" id="PF04966">
    <property type="entry name" value="OprB"/>
    <property type="match status" value="1"/>
</dbReference>
<dbReference type="PANTHER" id="PTHR43308:SF1">
    <property type="entry name" value="OUTER MEMBRANE PROTEIN ALPHA"/>
    <property type="match status" value="1"/>
</dbReference>
<evidence type="ECO:0000313" key="5">
    <source>
        <dbReference type="Proteomes" id="UP000001203"/>
    </source>
</evidence>
<dbReference type="InterPro" id="IPR007049">
    <property type="entry name" value="Carb-sel_porin_OprB"/>
</dbReference>
<dbReference type="GO" id="GO:0015288">
    <property type="term" value="F:porin activity"/>
    <property type="evidence" value="ECO:0007669"/>
    <property type="project" value="InterPro"/>
</dbReference>
<dbReference type="Pfam" id="PF00395">
    <property type="entry name" value="SLH"/>
    <property type="match status" value="1"/>
</dbReference>
<dbReference type="AlphaFoldDB" id="B1WPR7"/>
<dbReference type="InterPro" id="IPR001119">
    <property type="entry name" value="SLH_dom"/>
</dbReference>
<proteinExistence type="inferred from homology"/>
<dbReference type="PROSITE" id="PS51272">
    <property type="entry name" value="SLH"/>
    <property type="match status" value="1"/>
</dbReference>
<comment type="similarity">
    <text evidence="1">Belongs to the OprB family.</text>
</comment>
<keyword evidence="5" id="KW-1185">Reference proteome</keyword>
<dbReference type="EMBL" id="CP000806">
    <property type="protein sequence ID" value="ACB51637.1"/>
    <property type="molecule type" value="Genomic_DNA"/>
</dbReference>
<keyword evidence="2" id="KW-0175">Coiled coil</keyword>
<protein>
    <recommendedName>
        <fullName evidence="3">SLH domain-containing protein</fullName>
    </recommendedName>
</protein>
<dbReference type="SUPFAM" id="SSF56935">
    <property type="entry name" value="Porins"/>
    <property type="match status" value="1"/>
</dbReference>
<dbReference type="KEGG" id="cyt:cce_2287"/>
<evidence type="ECO:0000256" key="1">
    <source>
        <dbReference type="RuleBase" id="RU363072"/>
    </source>
</evidence>
<accession>B1WPR7</accession>
<dbReference type="PANTHER" id="PTHR43308">
    <property type="entry name" value="OUTER MEMBRANE PROTEIN ALPHA-RELATED"/>
    <property type="match status" value="1"/>
</dbReference>